<proteinExistence type="predicted"/>
<evidence type="ECO:0000313" key="11">
    <source>
        <dbReference type="Proteomes" id="UP000078542"/>
    </source>
</evidence>
<keyword evidence="11" id="KW-1185">Reference proteome</keyword>
<reference evidence="10 11" key="1">
    <citation type="submission" date="2016-03" db="EMBL/GenBank/DDBJ databases">
        <title>Cyphomyrmex costatus WGS genome.</title>
        <authorList>
            <person name="Nygaard S."/>
            <person name="Hu H."/>
            <person name="Boomsma J."/>
            <person name="Zhang G."/>
        </authorList>
    </citation>
    <scope>NUCLEOTIDE SEQUENCE [LARGE SCALE GENOMIC DNA]</scope>
    <source>
        <strain evidence="10">MS0001</strain>
        <tissue evidence="10">Whole body</tissue>
    </source>
</reference>
<organism evidence="10 11">
    <name type="scientific">Cyphomyrmex costatus</name>
    <dbReference type="NCBI Taxonomy" id="456900"/>
    <lineage>
        <taxon>Eukaryota</taxon>
        <taxon>Metazoa</taxon>
        <taxon>Ecdysozoa</taxon>
        <taxon>Arthropoda</taxon>
        <taxon>Hexapoda</taxon>
        <taxon>Insecta</taxon>
        <taxon>Pterygota</taxon>
        <taxon>Neoptera</taxon>
        <taxon>Endopterygota</taxon>
        <taxon>Hymenoptera</taxon>
        <taxon>Apocrita</taxon>
        <taxon>Aculeata</taxon>
        <taxon>Formicoidea</taxon>
        <taxon>Formicidae</taxon>
        <taxon>Myrmicinae</taxon>
        <taxon>Cyphomyrmex</taxon>
    </lineage>
</organism>
<dbReference type="SMART" id="SM00425">
    <property type="entry name" value="TBOX"/>
    <property type="match status" value="1"/>
</dbReference>
<dbReference type="Proteomes" id="UP000078542">
    <property type="component" value="Unassembled WGS sequence"/>
</dbReference>
<accession>A0A195D3J7</accession>
<evidence type="ECO:0000313" key="10">
    <source>
        <dbReference type="EMBL" id="KYN07472.1"/>
    </source>
</evidence>
<dbReference type="InterPro" id="IPR008967">
    <property type="entry name" value="p53-like_TF_DNA-bd_sf"/>
</dbReference>
<keyword evidence="3" id="KW-0805">Transcription regulation</keyword>
<dbReference type="STRING" id="456900.A0A195D3J7"/>
<keyword evidence="2" id="KW-0217">Developmental protein</keyword>
<dbReference type="InterPro" id="IPR018186">
    <property type="entry name" value="TF_T-box_CS"/>
</dbReference>
<keyword evidence="6 7" id="KW-0539">Nucleus</keyword>
<feature type="region of interest" description="Disordered" evidence="8">
    <location>
        <begin position="219"/>
        <end position="255"/>
    </location>
</feature>
<sequence length="407" mass="46766">DEKMNSNGWLCQPNPPLLHGATTELANRSLWQQFHKHNTEMIITKSGRRMFPSVQINIDGLQKREVYHVFLEIVLASNQRHKYCGYENGNKNVNVGGWSFAGPADPQHHLNRRLYQHPDSPATGDHWMDNSINFNKLKLTNNVNDKSNVILTSMHKYVPKIWIIRCANATSYSELFSHPAASFIFKETEFIAVTAYQNENITKLKIDNNPFAKGFRETGQSRFKRKYQQTDQHESQLSSIHTDDGKGSSPFSDSDSNHILSEGCCPMGGVQRLKEDVPICPRRINGSDRDGSNDARNDARSIAANPLEPTIASPRVALNVENEMVHFHRPWLNPPLRSQTISPLHYNRPLQYQYGNTWYMDNVQNYMTLHDSRQFQFSNCYCRYIVNMFGEHTINTLRSFCPCTITK</sequence>
<dbReference type="PROSITE" id="PS01283">
    <property type="entry name" value="TBOX_1"/>
    <property type="match status" value="1"/>
</dbReference>
<keyword evidence="5" id="KW-0804">Transcription</keyword>
<evidence type="ECO:0000256" key="4">
    <source>
        <dbReference type="ARBA" id="ARBA00023125"/>
    </source>
</evidence>
<evidence type="ECO:0000256" key="5">
    <source>
        <dbReference type="ARBA" id="ARBA00023163"/>
    </source>
</evidence>
<feature type="non-terminal residue" evidence="10">
    <location>
        <position position="1"/>
    </location>
</feature>
<dbReference type="GO" id="GO:0001708">
    <property type="term" value="P:cell fate specification"/>
    <property type="evidence" value="ECO:0007669"/>
    <property type="project" value="TreeGrafter"/>
</dbReference>
<dbReference type="GO" id="GO:0045893">
    <property type="term" value="P:positive regulation of DNA-templated transcription"/>
    <property type="evidence" value="ECO:0007669"/>
    <property type="project" value="InterPro"/>
</dbReference>
<comment type="caution">
    <text evidence="7">Lacks conserved residue(s) required for the propagation of feature annotation.</text>
</comment>
<protein>
    <submittedName>
        <fullName evidence="10">T-box protein 2</fullName>
    </submittedName>
</protein>
<comment type="subcellular location">
    <subcellularLocation>
        <location evidence="1 7">Nucleus</location>
    </subcellularLocation>
</comment>
<dbReference type="Pfam" id="PF00907">
    <property type="entry name" value="T-box"/>
    <property type="match status" value="1"/>
</dbReference>
<dbReference type="GO" id="GO:0000978">
    <property type="term" value="F:RNA polymerase II cis-regulatory region sequence-specific DNA binding"/>
    <property type="evidence" value="ECO:0007669"/>
    <property type="project" value="InterPro"/>
</dbReference>
<evidence type="ECO:0000256" key="1">
    <source>
        <dbReference type="ARBA" id="ARBA00004123"/>
    </source>
</evidence>
<gene>
    <name evidence="10" type="ORF">ALC62_01674</name>
</gene>
<evidence type="ECO:0000259" key="9">
    <source>
        <dbReference type="PROSITE" id="PS50252"/>
    </source>
</evidence>
<dbReference type="GO" id="GO:0005634">
    <property type="term" value="C:nucleus"/>
    <property type="evidence" value="ECO:0007669"/>
    <property type="project" value="UniProtKB-SubCell"/>
</dbReference>
<dbReference type="PROSITE" id="PS50252">
    <property type="entry name" value="TBOX_3"/>
    <property type="match status" value="1"/>
</dbReference>
<keyword evidence="4 7" id="KW-0238">DNA-binding</keyword>
<dbReference type="GO" id="GO:0000981">
    <property type="term" value="F:DNA-binding transcription factor activity, RNA polymerase II-specific"/>
    <property type="evidence" value="ECO:0007669"/>
    <property type="project" value="TreeGrafter"/>
</dbReference>
<evidence type="ECO:0000256" key="3">
    <source>
        <dbReference type="ARBA" id="ARBA00023015"/>
    </source>
</evidence>
<dbReference type="FunFam" id="2.60.40.820:FF:000010">
    <property type="entry name" value="T-box transcription factor TBX6"/>
    <property type="match status" value="1"/>
</dbReference>
<dbReference type="Gene3D" id="2.60.40.820">
    <property type="entry name" value="Transcription factor, T-box"/>
    <property type="match status" value="1"/>
</dbReference>
<dbReference type="GO" id="GO:0000785">
    <property type="term" value="C:chromatin"/>
    <property type="evidence" value="ECO:0007669"/>
    <property type="project" value="TreeGrafter"/>
</dbReference>
<evidence type="ECO:0000256" key="7">
    <source>
        <dbReference type="PROSITE-ProRule" id="PRU00201"/>
    </source>
</evidence>
<dbReference type="EMBL" id="KQ976885">
    <property type="protein sequence ID" value="KYN07472.1"/>
    <property type="molecule type" value="Genomic_DNA"/>
</dbReference>
<evidence type="ECO:0000256" key="6">
    <source>
        <dbReference type="ARBA" id="ARBA00023242"/>
    </source>
</evidence>
<dbReference type="InterPro" id="IPR001699">
    <property type="entry name" value="TF_T-box"/>
</dbReference>
<dbReference type="PRINTS" id="PR00937">
    <property type="entry name" value="TBOX"/>
</dbReference>
<dbReference type="AlphaFoldDB" id="A0A195D3J7"/>
<dbReference type="SUPFAM" id="SSF49417">
    <property type="entry name" value="p53-like transcription factors"/>
    <property type="match status" value="1"/>
</dbReference>
<dbReference type="CDD" id="cd20681">
    <property type="entry name" value="T-box_Drosocross-like"/>
    <property type="match status" value="1"/>
</dbReference>
<name>A0A195D3J7_9HYME</name>
<evidence type="ECO:0000256" key="8">
    <source>
        <dbReference type="SAM" id="MobiDB-lite"/>
    </source>
</evidence>
<dbReference type="InterPro" id="IPR036960">
    <property type="entry name" value="T-box_sf"/>
</dbReference>
<dbReference type="PANTHER" id="PTHR11267">
    <property type="entry name" value="T-BOX PROTEIN-RELATED"/>
    <property type="match status" value="1"/>
</dbReference>
<dbReference type="PANTHER" id="PTHR11267:SF181">
    <property type="entry name" value="OPTOMOTOR-BLIND PROTEIN"/>
    <property type="match status" value="1"/>
</dbReference>
<dbReference type="InterPro" id="IPR046360">
    <property type="entry name" value="T-box_DNA-bd"/>
</dbReference>
<feature type="domain" description="T-box" evidence="9">
    <location>
        <begin position="25"/>
        <end position="217"/>
    </location>
</feature>
<evidence type="ECO:0000256" key="2">
    <source>
        <dbReference type="ARBA" id="ARBA00022473"/>
    </source>
</evidence>